<reference evidence="1" key="1">
    <citation type="submission" date="2020-05" db="EMBL/GenBank/DDBJ databases">
        <authorList>
            <person name="Chiriac C."/>
            <person name="Salcher M."/>
            <person name="Ghai R."/>
            <person name="Kavagutti S V."/>
        </authorList>
    </citation>
    <scope>NUCLEOTIDE SEQUENCE</scope>
</reference>
<dbReference type="EMBL" id="LR797352">
    <property type="protein sequence ID" value="CAB4204921.1"/>
    <property type="molecule type" value="Genomic_DNA"/>
</dbReference>
<evidence type="ECO:0000313" key="1">
    <source>
        <dbReference type="EMBL" id="CAB4189862.1"/>
    </source>
</evidence>
<organism evidence="1">
    <name type="scientific">uncultured Caudovirales phage</name>
    <dbReference type="NCBI Taxonomy" id="2100421"/>
    <lineage>
        <taxon>Viruses</taxon>
        <taxon>Duplodnaviria</taxon>
        <taxon>Heunggongvirae</taxon>
        <taxon>Uroviricota</taxon>
        <taxon>Caudoviricetes</taxon>
        <taxon>Peduoviridae</taxon>
        <taxon>Maltschvirus</taxon>
        <taxon>Maltschvirus maltsch</taxon>
    </lineage>
</organism>
<accession>A0A6J5R1L4</accession>
<gene>
    <name evidence="1" type="ORF">UFOVP1195_20</name>
    <name evidence="2" type="ORF">UFOVP1288_20</name>
    <name evidence="3" type="ORF">UFOVP1409_20</name>
</gene>
<name>A0A6J5R1L4_9CAUD</name>
<dbReference type="EMBL" id="LR797149">
    <property type="protein sequence ID" value="CAB4189862.1"/>
    <property type="molecule type" value="Genomic_DNA"/>
</dbReference>
<sequence>MTEAEAAAEIERLTKERDDAREWGVAQIERLTSALHYEENRLNRIGTHGERCFSWGPQHYECALQEIKRQREVIETWREGYIEQTGTDE</sequence>
<proteinExistence type="predicted"/>
<evidence type="ECO:0000313" key="2">
    <source>
        <dbReference type="EMBL" id="CAB4195512.1"/>
    </source>
</evidence>
<evidence type="ECO:0000313" key="3">
    <source>
        <dbReference type="EMBL" id="CAB4204921.1"/>
    </source>
</evidence>
<protein>
    <submittedName>
        <fullName evidence="1">Uncharacterized protein</fullName>
    </submittedName>
</protein>
<dbReference type="EMBL" id="LR797238">
    <property type="protein sequence ID" value="CAB4195512.1"/>
    <property type="molecule type" value="Genomic_DNA"/>
</dbReference>